<dbReference type="EMBL" id="AB811616">
    <property type="protein sequence ID" value="BAQ00879.1"/>
    <property type="molecule type" value="Genomic_DNA"/>
</dbReference>
<feature type="transmembrane region" description="Helical" evidence="1">
    <location>
        <begin position="9"/>
        <end position="28"/>
    </location>
</feature>
<dbReference type="RefSeq" id="WP_016236755.1">
    <property type="nucleotide sequence ID" value="NZ_CAJGEX010000001.1"/>
</dbReference>
<accession>A0A0A8J3A9</accession>
<dbReference type="NCBIfam" id="NF033860">
    <property type="entry name" value="Wzy_O6_O28"/>
    <property type="match status" value="1"/>
</dbReference>
<sequence>MFLFKKPKFIFLLLFIISNIYSCLYFINTGHLLGEVSDFNFKSEETSIYINLLIIFFYLFFLVVIFRFFSKIHVNSLLDNDCRIKWCKAEFFWGKLLIIIQILFIFYFCLTNTFGANSVNRDGGIISALWVVLSPDNLFFIYYSIFRKSRYAKYNLLLAILSNILRGWSGILIFIVFIELCYRYREGKLKIRLLSKICGIMFLLYPVILAVKYGIRDSFLTNSNFWESFDRSWLYVFNNNGVLGYINGLLFGIEQFFSRIQLFSNAVVVYSLKHELANFVITNKVTSYWQEGIYGIIWNRIFDLPTSYNLGEVLANFIDPQSIIGSWNSNPTFLSWLFIDPFQIGIYLLFTIALCFITMFLVKKITSSTLSLDMLWYMWLILIMPGWFASLILFLNTLIIFYVITFIKLNVTIER</sequence>
<gene>
    <name evidence="2" type="primary">wzy</name>
    <name evidence="3" type="ORF">GNZ05_26310</name>
</gene>
<evidence type="ECO:0000313" key="3">
    <source>
        <dbReference type="EMBL" id="MUM75640.1"/>
    </source>
</evidence>
<dbReference type="EMBL" id="WOET01000040">
    <property type="protein sequence ID" value="MUM75640.1"/>
    <property type="molecule type" value="Genomic_DNA"/>
</dbReference>
<reference evidence="3 4" key="2">
    <citation type="submission" date="2019-11" db="EMBL/GenBank/DDBJ databases">
        <title>Whole genome sequence analysis of environmental Escherichia coli from the feces of straw-necked ibis (Threskiornis spinicollis) nesting on inland wetlands.</title>
        <authorList>
            <person name="Wyrsch E.R."/>
            <person name="Roy Chowdhury P."/>
            <person name="Wallis L."/>
            <person name="Cummins M.L."/>
            <person name="Zingali T."/>
            <person name="Brandis K.J."/>
            <person name="Djordjevic S.P."/>
        </authorList>
    </citation>
    <scope>NUCLEOTIDE SEQUENCE [LARGE SCALE GENOMIC DNA]</scope>
    <source>
        <strain evidence="3 4">IBS12</strain>
    </source>
</reference>
<feature type="transmembrane region" description="Helical" evidence="1">
    <location>
        <begin position="374"/>
        <end position="407"/>
    </location>
</feature>
<feature type="transmembrane region" description="Helical" evidence="1">
    <location>
        <begin position="125"/>
        <end position="145"/>
    </location>
</feature>
<organism evidence="2">
    <name type="scientific">Escherichia coli</name>
    <dbReference type="NCBI Taxonomy" id="562"/>
    <lineage>
        <taxon>Bacteria</taxon>
        <taxon>Pseudomonadati</taxon>
        <taxon>Pseudomonadota</taxon>
        <taxon>Gammaproteobacteria</taxon>
        <taxon>Enterobacterales</taxon>
        <taxon>Enterobacteriaceae</taxon>
        <taxon>Escherichia</taxon>
    </lineage>
</organism>
<evidence type="ECO:0000256" key="1">
    <source>
        <dbReference type="SAM" id="Phobius"/>
    </source>
</evidence>
<dbReference type="Proteomes" id="UP000490727">
    <property type="component" value="Unassembled WGS sequence"/>
</dbReference>
<feature type="transmembrane region" description="Helical" evidence="1">
    <location>
        <begin position="232"/>
        <end position="253"/>
    </location>
</feature>
<feature type="transmembrane region" description="Helical" evidence="1">
    <location>
        <begin position="91"/>
        <end position="113"/>
    </location>
</feature>
<protein>
    <submittedName>
        <fullName evidence="2 3">O-antigen polymerase</fullName>
    </submittedName>
</protein>
<feature type="transmembrane region" description="Helical" evidence="1">
    <location>
        <begin position="344"/>
        <end position="362"/>
    </location>
</feature>
<feature type="transmembrane region" description="Helical" evidence="1">
    <location>
        <begin position="48"/>
        <end position="70"/>
    </location>
</feature>
<reference evidence="2" key="1">
    <citation type="journal article" date="2014" name="DNA Res.">
        <title>A complete view of the genetic diversity of the Escherichia coli O-antigen biosynthesis gene cluster.</title>
        <authorList>
            <person name="Iguchi A."/>
            <person name="Iyoda S."/>
            <person name="Kikuchi T."/>
            <person name="Ogura Y."/>
            <person name="Katsura K."/>
            <person name="Ohnishi M."/>
            <person name="Hayashi T."/>
            <person name="Thomson N.R."/>
        </authorList>
    </citation>
    <scope>NUCLEOTIDE SEQUENCE</scope>
    <source>
        <strain evidence="2">H7</strain>
    </source>
</reference>
<dbReference type="AlphaFoldDB" id="A0A0A8J3A9"/>
<keyword evidence="1" id="KW-0812">Transmembrane</keyword>
<keyword evidence="1" id="KW-1133">Transmembrane helix</keyword>
<evidence type="ECO:0000313" key="2">
    <source>
        <dbReference type="EMBL" id="BAQ00879.1"/>
    </source>
</evidence>
<name>A0A0A8J3A9_ECOLX</name>
<feature type="transmembrane region" description="Helical" evidence="1">
    <location>
        <begin position="193"/>
        <end position="211"/>
    </location>
</feature>
<feature type="transmembrane region" description="Helical" evidence="1">
    <location>
        <begin position="157"/>
        <end position="178"/>
    </location>
</feature>
<evidence type="ECO:0000313" key="4">
    <source>
        <dbReference type="Proteomes" id="UP000490727"/>
    </source>
</evidence>
<keyword evidence="1" id="KW-0472">Membrane</keyword>
<proteinExistence type="predicted"/>